<keyword evidence="2" id="KW-0813">Transport</keyword>
<dbReference type="EMBL" id="JARBHB010000004">
    <property type="protein sequence ID" value="KAJ8885521.1"/>
    <property type="molecule type" value="Genomic_DNA"/>
</dbReference>
<feature type="region of interest" description="Disordered" evidence="6">
    <location>
        <begin position="878"/>
        <end position="918"/>
    </location>
</feature>
<evidence type="ECO:0000313" key="7">
    <source>
        <dbReference type="EMBL" id="KAJ8885521.1"/>
    </source>
</evidence>
<organism evidence="7 8">
    <name type="scientific">Dryococelus australis</name>
    <dbReference type="NCBI Taxonomy" id="614101"/>
    <lineage>
        <taxon>Eukaryota</taxon>
        <taxon>Metazoa</taxon>
        <taxon>Ecdysozoa</taxon>
        <taxon>Arthropoda</taxon>
        <taxon>Hexapoda</taxon>
        <taxon>Insecta</taxon>
        <taxon>Pterygota</taxon>
        <taxon>Neoptera</taxon>
        <taxon>Polyneoptera</taxon>
        <taxon>Phasmatodea</taxon>
        <taxon>Verophasmatodea</taxon>
        <taxon>Anareolatae</taxon>
        <taxon>Phasmatidae</taxon>
        <taxon>Eurycanthinae</taxon>
        <taxon>Dryococelus</taxon>
    </lineage>
</organism>
<evidence type="ECO:0000256" key="3">
    <source>
        <dbReference type="ARBA" id="ARBA00022692"/>
    </source>
</evidence>
<comment type="caution">
    <text evidence="7">The sequence shown here is derived from an EMBL/GenBank/DDBJ whole genome shotgun (WGS) entry which is preliminary data.</text>
</comment>
<dbReference type="Proteomes" id="UP001159363">
    <property type="component" value="Chromosome X"/>
</dbReference>
<accession>A0ABQ9HMF8</accession>
<dbReference type="PANTHER" id="PTHR48041">
    <property type="entry name" value="ABC TRANSPORTER G FAMILY MEMBER 28"/>
    <property type="match status" value="1"/>
</dbReference>
<proteinExistence type="predicted"/>
<evidence type="ECO:0000256" key="1">
    <source>
        <dbReference type="ARBA" id="ARBA00004141"/>
    </source>
</evidence>
<dbReference type="Gene3D" id="3.40.50.300">
    <property type="entry name" value="P-loop containing nucleotide triphosphate hydrolases"/>
    <property type="match status" value="1"/>
</dbReference>
<dbReference type="InterPro" id="IPR050352">
    <property type="entry name" value="ABCG_transporters"/>
</dbReference>
<evidence type="ECO:0000313" key="8">
    <source>
        <dbReference type="Proteomes" id="UP001159363"/>
    </source>
</evidence>
<keyword evidence="5" id="KW-0472">Membrane</keyword>
<evidence type="ECO:0000256" key="5">
    <source>
        <dbReference type="ARBA" id="ARBA00023136"/>
    </source>
</evidence>
<dbReference type="SUPFAM" id="SSF52540">
    <property type="entry name" value="P-loop containing nucleoside triphosphate hydrolases"/>
    <property type="match status" value="1"/>
</dbReference>
<dbReference type="PANTHER" id="PTHR48041:SF116">
    <property type="entry name" value="PROTEIN BROWN"/>
    <property type="match status" value="1"/>
</dbReference>
<name>A0ABQ9HMF8_9NEOP</name>
<evidence type="ECO:0000256" key="2">
    <source>
        <dbReference type="ARBA" id="ARBA00022448"/>
    </source>
</evidence>
<evidence type="ECO:0000256" key="6">
    <source>
        <dbReference type="SAM" id="MobiDB-lite"/>
    </source>
</evidence>
<keyword evidence="3" id="KW-0812">Transmembrane</keyword>
<gene>
    <name evidence="7" type="ORF">PR048_011719</name>
</gene>
<keyword evidence="8" id="KW-1185">Reference proteome</keyword>
<comment type="subcellular location">
    <subcellularLocation>
        <location evidence="1">Membrane</location>
        <topology evidence="1">Multi-pass membrane protein</topology>
    </subcellularLocation>
</comment>
<reference evidence="7 8" key="1">
    <citation type="submission" date="2023-02" db="EMBL/GenBank/DDBJ databases">
        <title>LHISI_Scaffold_Assembly.</title>
        <authorList>
            <person name="Stuart O.P."/>
            <person name="Cleave R."/>
            <person name="Magrath M.J.L."/>
            <person name="Mikheyev A.S."/>
        </authorList>
    </citation>
    <scope>NUCLEOTIDE SEQUENCE [LARGE SCALE GENOMIC DNA]</scope>
    <source>
        <strain evidence="7">Daus_M_001</strain>
        <tissue evidence="7">Leg muscle</tissue>
    </source>
</reference>
<keyword evidence="4" id="KW-1133">Transmembrane helix</keyword>
<evidence type="ECO:0000256" key="4">
    <source>
        <dbReference type="ARBA" id="ARBA00022989"/>
    </source>
</evidence>
<protein>
    <submittedName>
        <fullName evidence="7">Uncharacterized protein</fullName>
    </submittedName>
</protein>
<dbReference type="InterPro" id="IPR027417">
    <property type="entry name" value="P-loop_NTPase"/>
</dbReference>
<sequence>MTPGHIGVARGDGGRRGWGYGDLGNLLHLRIQSATSCLSAEKLTIVDRVVSNPRTRRSGEEWRWGVGRGEDEHEVKIDDSDFDVSVDEDDYNFLNVVINNSTSFVATSDMKKKSKDVKNARYIFPEDPNELANRLRSLIDREKRGDLAHIFVVPLVAWTQTAKLSSMEAYRHVGCSPEKDSATAAATDRPKPLLLPLYEDAVQSGPKRSRWARGLFRKFTRKMFTVYPCCVKPGITLHMELPSCTTKQSAHSRSISSHAAIPSRSHVLGDAEVVMVVVARHALPATWRSQAYPHLSIQSSSVLLHHFFVLYSRRSPYEHYGDFRPYLDDHSTDFHEMIHWNISTNVMLNGRVVDQKIMANVSGFVPQLDLMVDSLSVEEHMEFMIKQLPARAESIARETWKDPHLGKIVKLFQSGRSLVRFGFKAPELNYTLAANCFLFKHRIVVPPTLQQLILNDLHAAHVKTTCNPGMDKWIPGTILTHLGDLHYEIYYFGKCFKRHVDHIRTRRAEESLHQPAPTVQRNVQKNNVQSPHEEYISTLMRIPQKAHLKMDRRVRKLQSKRRILSLIMDLGLGKCSHTRLSALSGGEKKRLSLAVQLSDKRQHCIHLKLTYAGKFKEYKHHYRRLPSRVFFVLGVRPLKIRWSSGNTILRVISSCISSMNVSFSLAFVGGDDNFETPKTSDRFPVNTSHFLGKQEGGLVAVRLACSPSNMANRVQSLAGNRARRCRWSAGFLEDLPFPPPFHTGATPYSPQSPSSALKTSLLRAAKLSSRTLSLTILLASSLLNSIPREEGADQHLETSSDSEWNGTRVIARNLWYSGKLVEIEKLVEAPNTTCRRIVDKLSARYLYCRQLSLKCQKKAIDNSLMSFLSQIASRYDKDKGQARHLNDSQPSQARYRNDIQPLQARNRNDTNNRRPGIVATSSRRKPGIITTSSRCRPDTVGQQLATCPYCIGLILEYDIGPISAGRSLLASYYRPYSGPYFPYLLRSP</sequence>